<evidence type="ECO:0000313" key="13">
    <source>
        <dbReference type="Proteomes" id="UP001141552"/>
    </source>
</evidence>
<sequence>MEVFKMFQLTALLSALLLIAVDGQISTPCTSSMITSFTPCVNYVTGSSSNGTSPTASCCNALKSLMSTSMDCACLVITANVPVQIPLLNPSLALSLPRACKMGGVPLQCQASGSPLPAPGPAVLGSPLPPAPTSPLTPQASKAVAAAPAPRSEVTLPLAPASLPPVAAEAPRAAGRIRPVVSPSASTQSYVAPASWLLMFMAMVVFKCY</sequence>
<name>A0A9Q0JLE8_9ROSI</name>
<dbReference type="GO" id="GO:0005886">
    <property type="term" value="C:plasma membrane"/>
    <property type="evidence" value="ECO:0007669"/>
    <property type="project" value="UniProtKB-SubCell"/>
</dbReference>
<accession>A0A9Q0JLE8</accession>
<evidence type="ECO:0000256" key="7">
    <source>
        <dbReference type="ARBA" id="ARBA00023180"/>
    </source>
</evidence>
<dbReference type="OrthoDB" id="1914452at2759"/>
<dbReference type="Pfam" id="PF14368">
    <property type="entry name" value="LTP_2"/>
    <property type="match status" value="1"/>
</dbReference>
<evidence type="ECO:0000259" key="11">
    <source>
        <dbReference type="SMART" id="SM00499"/>
    </source>
</evidence>
<evidence type="ECO:0000256" key="2">
    <source>
        <dbReference type="ARBA" id="ARBA00009748"/>
    </source>
</evidence>
<dbReference type="CDD" id="cd00010">
    <property type="entry name" value="AAI_LTSS"/>
    <property type="match status" value="1"/>
</dbReference>
<evidence type="ECO:0000256" key="9">
    <source>
        <dbReference type="SAM" id="MobiDB-lite"/>
    </source>
</evidence>
<comment type="caution">
    <text evidence="12">The sequence shown here is derived from an EMBL/GenBank/DDBJ whole genome shotgun (WGS) entry which is preliminary data.</text>
</comment>
<dbReference type="SUPFAM" id="SSF47699">
    <property type="entry name" value="Bifunctional inhibitor/lipid-transfer protein/seed storage 2S albumin"/>
    <property type="match status" value="1"/>
</dbReference>
<evidence type="ECO:0000256" key="4">
    <source>
        <dbReference type="ARBA" id="ARBA00022622"/>
    </source>
</evidence>
<feature type="chain" id="PRO_5040223480" description="Bifunctional inhibitor/plant lipid transfer protein/seed storage helical domain-containing protein" evidence="10">
    <location>
        <begin position="24"/>
        <end position="209"/>
    </location>
</feature>
<dbReference type="InterPro" id="IPR016140">
    <property type="entry name" value="Bifunc_inhib/LTP/seed_store"/>
</dbReference>
<keyword evidence="5 10" id="KW-0732">Signal</keyword>
<gene>
    <name evidence="12" type="ORF">Tsubulata_034386</name>
</gene>
<evidence type="ECO:0000313" key="12">
    <source>
        <dbReference type="EMBL" id="KAJ4845267.1"/>
    </source>
</evidence>
<dbReference type="Proteomes" id="UP001141552">
    <property type="component" value="Unassembled WGS sequence"/>
</dbReference>
<reference evidence="12" key="1">
    <citation type="submission" date="2022-02" db="EMBL/GenBank/DDBJ databases">
        <authorList>
            <person name="Henning P.M."/>
            <person name="McCubbin A.G."/>
            <person name="Shore J.S."/>
        </authorList>
    </citation>
    <scope>NUCLEOTIDE SEQUENCE</scope>
    <source>
        <strain evidence="12">F60SS</strain>
        <tissue evidence="12">Leaves</tissue>
    </source>
</reference>
<dbReference type="SMART" id="SM00499">
    <property type="entry name" value="AAI"/>
    <property type="match status" value="1"/>
</dbReference>
<keyword evidence="7" id="KW-0325">Glycoprotein</keyword>
<keyword evidence="4" id="KW-0472">Membrane</keyword>
<evidence type="ECO:0000256" key="10">
    <source>
        <dbReference type="SAM" id="SignalP"/>
    </source>
</evidence>
<keyword evidence="13" id="KW-1185">Reference proteome</keyword>
<protein>
    <recommendedName>
        <fullName evidence="11">Bifunctional inhibitor/plant lipid transfer protein/seed storage helical domain-containing protein</fullName>
    </recommendedName>
</protein>
<dbReference type="Gene3D" id="1.10.110.10">
    <property type="entry name" value="Plant lipid-transfer and hydrophobic proteins"/>
    <property type="match status" value="1"/>
</dbReference>
<evidence type="ECO:0000256" key="1">
    <source>
        <dbReference type="ARBA" id="ARBA00004609"/>
    </source>
</evidence>
<reference evidence="12" key="2">
    <citation type="journal article" date="2023" name="Plants (Basel)">
        <title>Annotation of the Turnera subulata (Passifloraceae) Draft Genome Reveals the S-Locus Evolved after the Divergence of Turneroideae from Passifloroideae in a Stepwise Manner.</title>
        <authorList>
            <person name="Henning P.M."/>
            <person name="Roalson E.H."/>
            <person name="Mir W."/>
            <person name="McCubbin A.G."/>
            <person name="Shore J.S."/>
        </authorList>
    </citation>
    <scope>NUCLEOTIDE SEQUENCE</scope>
    <source>
        <strain evidence="12">F60SS</strain>
    </source>
</reference>
<dbReference type="InterPro" id="IPR043325">
    <property type="entry name" value="LTSS"/>
</dbReference>
<dbReference type="AlphaFoldDB" id="A0A9Q0JLE8"/>
<feature type="domain" description="Bifunctional inhibitor/plant lipid transfer protein/seed storage helical" evidence="11">
    <location>
        <begin position="29"/>
        <end position="109"/>
    </location>
</feature>
<comment type="subcellular location">
    <subcellularLocation>
        <location evidence="1">Cell membrane</location>
        <topology evidence="1">Lipid-anchor</topology>
        <topology evidence="1">GPI-anchor</topology>
    </subcellularLocation>
</comment>
<evidence type="ECO:0000256" key="8">
    <source>
        <dbReference type="ARBA" id="ARBA00023288"/>
    </source>
</evidence>
<evidence type="ECO:0000256" key="6">
    <source>
        <dbReference type="ARBA" id="ARBA00023157"/>
    </source>
</evidence>
<dbReference type="PANTHER" id="PTHR33044">
    <property type="entry name" value="BIFUNCTIONAL INHIBITOR/LIPID-TRANSFER PROTEIN/SEED STORAGE 2S ALBUMIN SUPERFAMILY PROTEIN-RELATED"/>
    <property type="match status" value="1"/>
</dbReference>
<comment type="similarity">
    <text evidence="2">Belongs to the plant LTP family.</text>
</comment>
<keyword evidence="3" id="KW-1003">Cell membrane</keyword>
<organism evidence="12 13">
    <name type="scientific">Turnera subulata</name>
    <dbReference type="NCBI Taxonomy" id="218843"/>
    <lineage>
        <taxon>Eukaryota</taxon>
        <taxon>Viridiplantae</taxon>
        <taxon>Streptophyta</taxon>
        <taxon>Embryophyta</taxon>
        <taxon>Tracheophyta</taxon>
        <taxon>Spermatophyta</taxon>
        <taxon>Magnoliopsida</taxon>
        <taxon>eudicotyledons</taxon>
        <taxon>Gunneridae</taxon>
        <taxon>Pentapetalae</taxon>
        <taxon>rosids</taxon>
        <taxon>fabids</taxon>
        <taxon>Malpighiales</taxon>
        <taxon>Passifloraceae</taxon>
        <taxon>Turnera</taxon>
    </lineage>
</organism>
<evidence type="ECO:0000256" key="5">
    <source>
        <dbReference type="ARBA" id="ARBA00022729"/>
    </source>
</evidence>
<keyword evidence="8" id="KW-0449">Lipoprotein</keyword>
<keyword evidence="6" id="KW-1015">Disulfide bond</keyword>
<dbReference type="InterPro" id="IPR036312">
    <property type="entry name" value="Bifun_inhib/LTP/seed_sf"/>
</dbReference>
<dbReference type="EMBL" id="JAKUCV010001731">
    <property type="protein sequence ID" value="KAJ4845267.1"/>
    <property type="molecule type" value="Genomic_DNA"/>
</dbReference>
<dbReference type="GO" id="GO:0098552">
    <property type="term" value="C:side of membrane"/>
    <property type="evidence" value="ECO:0007669"/>
    <property type="project" value="UniProtKB-KW"/>
</dbReference>
<evidence type="ECO:0000256" key="3">
    <source>
        <dbReference type="ARBA" id="ARBA00022475"/>
    </source>
</evidence>
<feature type="region of interest" description="Disordered" evidence="9">
    <location>
        <begin position="120"/>
        <end position="144"/>
    </location>
</feature>
<keyword evidence="4" id="KW-0336">GPI-anchor</keyword>
<feature type="signal peptide" evidence="10">
    <location>
        <begin position="1"/>
        <end position="23"/>
    </location>
</feature>
<proteinExistence type="inferred from homology"/>